<dbReference type="SMART" id="SM00850">
    <property type="entry name" value="LytTR"/>
    <property type="match status" value="1"/>
</dbReference>
<reference evidence="8 9" key="1">
    <citation type="submission" date="2019-09" db="EMBL/GenBank/DDBJ databases">
        <title>Draft genome sequence assemblies of isolates from the urinary tract.</title>
        <authorList>
            <person name="Mores C.R."/>
            <person name="Putonti C."/>
            <person name="Wolfe A.J."/>
        </authorList>
    </citation>
    <scope>NUCLEOTIDE SEQUENCE [LARGE SCALE GENOMIC DNA]</scope>
    <source>
        <strain evidence="8 9">UMB623</strain>
    </source>
</reference>
<dbReference type="SMART" id="SM00448">
    <property type="entry name" value="REC"/>
    <property type="match status" value="1"/>
</dbReference>
<dbReference type="OrthoDB" id="9809318at2"/>
<dbReference type="GO" id="GO:0003677">
    <property type="term" value="F:DNA binding"/>
    <property type="evidence" value="ECO:0007669"/>
    <property type="project" value="InterPro"/>
</dbReference>
<feature type="domain" description="HTH LytTR-type" evidence="7">
    <location>
        <begin position="145"/>
        <end position="245"/>
    </location>
</feature>
<dbReference type="RefSeq" id="WP_070430217.1">
    <property type="nucleotide sequence ID" value="NZ_VYWO01000002.1"/>
</dbReference>
<evidence type="ECO:0000256" key="1">
    <source>
        <dbReference type="ARBA" id="ARBA00022490"/>
    </source>
</evidence>
<evidence type="ECO:0000256" key="2">
    <source>
        <dbReference type="ARBA" id="ARBA00023012"/>
    </source>
</evidence>
<comment type="function">
    <text evidence="4">Required for high-level post-exponential phase expression of a series of secreted proteins.</text>
</comment>
<dbReference type="AlphaFoldDB" id="A0A5N1GK60"/>
<dbReference type="PANTHER" id="PTHR37299">
    <property type="entry name" value="TRANSCRIPTIONAL REGULATOR-RELATED"/>
    <property type="match status" value="1"/>
</dbReference>
<feature type="modified residue" description="4-aspartylphosphate" evidence="5">
    <location>
        <position position="61"/>
    </location>
</feature>
<gene>
    <name evidence="8" type="ORF">F6I03_04805</name>
</gene>
<evidence type="ECO:0000313" key="8">
    <source>
        <dbReference type="EMBL" id="KAA9301192.1"/>
    </source>
</evidence>
<evidence type="ECO:0000256" key="4">
    <source>
        <dbReference type="ARBA" id="ARBA00037164"/>
    </source>
</evidence>
<dbReference type="PANTHER" id="PTHR37299:SF3">
    <property type="entry name" value="STAGE 0 SPORULATION PROTEIN A HOMOLOG"/>
    <property type="match status" value="1"/>
</dbReference>
<accession>A0A5N1GK60</accession>
<protein>
    <submittedName>
        <fullName evidence="8">Response regulator transcription factor</fullName>
    </submittedName>
</protein>
<evidence type="ECO:0000313" key="9">
    <source>
        <dbReference type="Proteomes" id="UP000327148"/>
    </source>
</evidence>
<dbReference type="InterPro" id="IPR046947">
    <property type="entry name" value="LytR-like"/>
</dbReference>
<keyword evidence="2" id="KW-0902">Two-component regulatory system</keyword>
<evidence type="ECO:0000259" key="6">
    <source>
        <dbReference type="PROSITE" id="PS50110"/>
    </source>
</evidence>
<sequence>MHPVYLLEDNPNHRKDIQAILEDYILFHDDQFYLANTSSVPKNILALIQDKPRQTGLYFLDIEIKGEASGLELADQIKHFDPSGRIVFITSHPSYAPLTLAHYLEPLAYIPKQDSERLRQEIFTCFNLFYQRLYPDHTSSNQSNLYIKSGPKTYQLALADICSIQTTRTPHIIEFSTLTQSIQSYAALKDFEDLEDFFKLSRSILVNLNQIDQVDSRKRQVKLFNGQSLSFARNRRVDLQTSWTSHKETKK</sequence>
<keyword evidence="3" id="KW-0010">Activator</keyword>
<proteinExistence type="predicted"/>
<evidence type="ECO:0000256" key="5">
    <source>
        <dbReference type="PROSITE-ProRule" id="PRU00169"/>
    </source>
</evidence>
<dbReference type="InterPro" id="IPR011006">
    <property type="entry name" value="CheY-like_superfamily"/>
</dbReference>
<dbReference type="Gene3D" id="2.40.50.1020">
    <property type="entry name" value="LytTr DNA-binding domain"/>
    <property type="match status" value="1"/>
</dbReference>
<feature type="domain" description="Response regulatory" evidence="6">
    <location>
        <begin position="3"/>
        <end position="127"/>
    </location>
</feature>
<evidence type="ECO:0000256" key="3">
    <source>
        <dbReference type="ARBA" id="ARBA00023159"/>
    </source>
</evidence>
<dbReference type="GO" id="GO:0000156">
    <property type="term" value="F:phosphorelay response regulator activity"/>
    <property type="evidence" value="ECO:0007669"/>
    <property type="project" value="InterPro"/>
</dbReference>
<keyword evidence="5" id="KW-0597">Phosphoprotein</keyword>
<dbReference type="SUPFAM" id="SSF52172">
    <property type="entry name" value="CheY-like"/>
    <property type="match status" value="1"/>
</dbReference>
<dbReference type="Gene3D" id="3.40.50.2300">
    <property type="match status" value="1"/>
</dbReference>
<dbReference type="Pfam" id="PF04397">
    <property type="entry name" value="LytTR"/>
    <property type="match status" value="1"/>
</dbReference>
<evidence type="ECO:0000259" key="7">
    <source>
        <dbReference type="PROSITE" id="PS50930"/>
    </source>
</evidence>
<keyword evidence="1" id="KW-0963">Cytoplasm</keyword>
<comment type="caution">
    <text evidence="8">The sequence shown here is derived from an EMBL/GenBank/DDBJ whole genome shotgun (WGS) entry which is preliminary data.</text>
</comment>
<organism evidence="8 9">
    <name type="scientific">Aerococcus sanguinicola</name>
    <dbReference type="NCBI Taxonomy" id="119206"/>
    <lineage>
        <taxon>Bacteria</taxon>
        <taxon>Bacillati</taxon>
        <taxon>Bacillota</taxon>
        <taxon>Bacilli</taxon>
        <taxon>Lactobacillales</taxon>
        <taxon>Aerococcaceae</taxon>
        <taxon>Aerococcus</taxon>
    </lineage>
</organism>
<name>A0A5N1GK60_9LACT</name>
<dbReference type="PROSITE" id="PS50930">
    <property type="entry name" value="HTH_LYTTR"/>
    <property type="match status" value="1"/>
</dbReference>
<dbReference type="InterPro" id="IPR001789">
    <property type="entry name" value="Sig_transdc_resp-reg_receiver"/>
</dbReference>
<dbReference type="EMBL" id="VYWO01000002">
    <property type="protein sequence ID" value="KAA9301192.1"/>
    <property type="molecule type" value="Genomic_DNA"/>
</dbReference>
<dbReference type="InterPro" id="IPR007492">
    <property type="entry name" value="LytTR_DNA-bd_dom"/>
</dbReference>
<dbReference type="Proteomes" id="UP000327148">
    <property type="component" value="Unassembled WGS sequence"/>
</dbReference>
<dbReference type="PROSITE" id="PS50110">
    <property type="entry name" value="RESPONSE_REGULATORY"/>
    <property type="match status" value="1"/>
</dbReference>